<evidence type="ECO:0008006" key="3">
    <source>
        <dbReference type="Google" id="ProtNLM"/>
    </source>
</evidence>
<proteinExistence type="predicted"/>
<organism evidence="1 2">
    <name type="scientific">Fulvivirga kasyanovii</name>
    <dbReference type="NCBI Taxonomy" id="396812"/>
    <lineage>
        <taxon>Bacteria</taxon>
        <taxon>Pseudomonadati</taxon>
        <taxon>Bacteroidota</taxon>
        <taxon>Cytophagia</taxon>
        <taxon>Cytophagales</taxon>
        <taxon>Fulvivirgaceae</taxon>
        <taxon>Fulvivirga</taxon>
    </lineage>
</organism>
<evidence type="ECO:0000313" key="2">
    <source>
        <dbReference type="Proteomes" id="UP000798808"/>
    </source>
</evidence>
<evidence type="ECO:0000313" key="1">
    <source>
        <dbReference type="EMBL" id="MTI25530.1"/>
    </source>
</evidence>
<dbReference type="Proteomes" id="UP000798808">
    <property type="component" value="Unassembled WGS sequence"/>
</dbReference>
<accession>A0ABW9RRE0</accession>
<sequence length="145" mass="16390">MEVYFETDFITIGYNEEHNAILQRWLIPPLSTEFREGLNAVIRAMEHFKTGKWVSDTCELGTVAVEDQEWIITDWLPRALEAGYSQIALIMPSEISLDAELSQFSVEEVVEAAGDPVPTAYFHNLEAALTWISGEHTSSLNTQQQ</sequence>
<name>A0ABW9RRE0_9BACT</name>
<reference evidence="1 2" key="1">
    <citation type="submission" date="2019-02" db="EMBL/GenBank/DDBJ databases">
        <authorList>
            <person name="Goldberg S.R."/>
            <person name="Haltli B.A."/>
            <person name="Correa H."/>
            <person name="Russell K.G."/>
        </authorList>
    </citation>
    <scope>NUCLEOTIDE SEQUENCE [LARGE SCALE GENOMIC DNA]</scope>
    <source>
        <strain evidence="1 2">JCM 16186</strain>
    </source>
</reference>
<gene>
    <name evidence="1" type="ORF">E1163_11300</name>
</gene>
<protein>
    <recommendedName>
        <fullName evidence="3">STAS/SEC14 domain-containing protein</fullName>
    </recommendedName>
</protein>
<keyword evidence="2" id="KW-1185">Reference proteome</keyword>
<comment type="caution">
    <text evidence="1">The sequence shown here is derived from an EMBL/GenBank/DDBJ whole genome shotgun (WGS) entry which is preliminary data.</text>
</comment>
<dbReference type="RefSeq" id="WP_155171726.1">
    <property type="nucleotide sequence ID" value="NZ_BAAAFL010000068.1"/>
</dbReference>
<dbReference type="EMBL" id="SMLW01000522">
    <property type="protein sequence ID" value="MTI25530.1"/>
    <property type="molecule type" value="Genomic_DNA"/>
</dbReference>